<feature type="compositionally biased region" description="Basic and acidic residues" evidence="1">
    <location>
        <begin position="1"/>
        <end position="14"/>
    </location>
</feature>
<evidence type="ECO:0000313" key="2">
    <source>
        <dbReference type="EMBL" id="GBN51785.1"/>
    </source>
</evidence>
<proteinExistence type="predicted"/>
<evidence type="ECO:0000313" key="3">
    <source>
        <dbReference type="Proteomes" id="UP000499080"/>
    </source>
</evidence>
<dbReference type="Proteomes" id="UP000499080">
    <property type="component" value="Unassembled WGS sequence"/>
</dbReference>
<name>A0A4Y2PII3_ARAVE</name>
<evidence type="ECO:0000256" key="1">
    <source>
        <dbReference type="SAM" id="MobiDB-lite"/>
    </source>
</evidence>
<feature type="region of interest" description="Disordered" evidence="1">
    <location>
        <begin position="1"/>
        <end position="32"/>
    </location>
</feature>
<protein>
    <submittedName>
        <fullName evidence="2">Uncharacterized protein</fullName>
    </submittedName>
</protein>
<accession>A0A4Y2PII3</accession>
<dbReference type="EMBL" id="BGPR01011538">
    <property type="protein sequence ID" value="GBN51785.1"/>
    <property type="molecule type" value="Genomic_DNA"/>
</dbReference>
<sequence length="108" mass="11875">METGKDLNGSKHGDASGVKKCNVMGPPSGGHYLQQSHEHLNNGFQESKNAFSLREDRHLKWKGFARETTGGTTSTWISRWIRKRVLASPGSTAMVGVESTSPVMVRTF</sequence>
<organism evidence="2 3">
    <name type="scientific">Araneus ventricosus</name>
    <name type="common">Orbweaver spider</name>
    <name type="synonym">Epeira ventricosa</name>
    <dbReference type="NCBI Taxonomy" id="182803"/>
    <lineage>
        <taxon>Eukaryota</taxon>
        <taxon>Metazoa</taxon>
        <taxon>Ecdysozoa</taxon>
        <taxon>Arthropoda</taxon>
        <taxon>Chelicerata</taxon>
        <taxon>Arachnida</taxon>
        <taxon>Araneae</taxon>
        <taxon>Araneomorphae</taxon>
        <taxon>Entelegynae</taxon>
        <taxon>Araneoidea</taxon>
        <taxon>Araneidae</taxon>
        <taxon>Araneus</taxon>
    </lineage>
</organism>
<comment type="caution">
    <text evidence="2">The sequence shown here is derived from an EMBL/GenBank/DDBJ whole genome shotgun (WGS) entry which is preliminary data.</text>
</comment>
<gene>
    <name evidence="2" type="ORF">AVEN_54239_1</name>
</gene>
<keyword evidence="3" id="KW-1185">Reference proteome</keyword>
<dbReference type="AlphaFoldDB" id="A0A4Y2PII3"/>
<reference evidence="2 3" key="1">
    <citation type="journal article" date="2019" name="Sci. Rep.">
        <title>Orb-weaving spider Araneus ventricosus genome elucidates the spidroin gene catalogue.</title>
        <authorList>
            <person name="Kono N."/>
            <person name="Nakamura H."/>
            <person name="Ohtoshi R."/>
            <person name="Moran D.A.P."/>
            <person name="Shinohara A."/>
            <person name="Yoshida Y."/>
            <person name="Fujiwara M."/>
            <person name="Mori M."/>
            <person name="Tomita M."/>
            <person name="Arakawa K."/>
        </authorList>
    </citation>
    <scope>NUCLEOTIDE SEQUENCE [LARGE SCALE GENOMIC DNA]</scope>
</reference>